<dbReference type="GO" id="GO:0032446">
    <property type="term" value="P:protein modification by small protein conjugation"/>
    <property type="evidence" value="ECO:0007669"/>
    <property type="project" value="EnsemblFungi"/>
</dbReference>
<dbReference type="Gene3D" id="3.40.50.720">
    <property type="entry name" value="NAD(P)-binding Rossmann-like Domain"/>
    <property type="match status" value="1"/>
</dbReference>
<dbReference type="PANTHER" id="PTHR10953">
    <property type="entry name" value="UBIQUITIN-ACTIVATING ENZYME E1"/>
    <property type="match status" value="1"/>
</dbReference>
<keyword evidence="5" id="KW-0813">Transport</keyword>
<dbReference type="STRING" id="13706.A0A1X2HPV6"/>
<dbReference type="GO" id="GO:0000422">
    <property type="term" value="P:autophagy of mitochondrion"/>
    <property type="evidence" value="ECO:0007669"/>
    <property type="project" value="EnsemblFungi"/>
</dbReference>
<dbReference type="GO" id="GO:0097632">
    <property type="term" value="C:extrinsic component of phagophore assembly site membrane"/>
    <property type="evidence" value="ECO:0007669"/>
    <property type="project" value="EnsemblFungi"/>
</dbReference>
<dbReference type="GO" id="GO:0015031">
    <property type="term" value="P:protein transport"/>
    <property type="evidence" value="ECO:0007669"/>
    <property type="project" value="UniProtKB-KW"/>
</dbReference>
<dbReference type="GO" id="GO:0034727">
    <property type="term" value="P:piecemeal microautophagy of the nucleus"/>
    <property type="evidence" value="ECO:0007669"/>
    <property type="project" value="EnsemblFungi"/>
</dbReference>
<feature type="domain" description="Ubiquitin-like modifier-activating enzyme Atg7 N-terminal" evidence="12">
    <location>
        <begin position="8"/>
        <end position="46"/>
    </location>
</feature>
<name>A0A1X2HPV6_SYNRA</name>
<reference evidence="13 14" key="1">
    <citation type="submission" date="2016-07" db="EMBL/GenBank/DDBJ databases">
        <title>Pervasive Adenine N6-methylation of Active Genes in Fungi.</title>
        <authorList>
            <consortium name="DOE Joint Genome Institute"/>
            <person name="Mondo S.J."/>
            <person name="Dannebaum R.O."/>
            <person name="Kuo R.C."/>
            <person name="Labutti K."/>
            <person name="Haridas S."/>
            <person name="Kuo A."/>
            <person name="Salamov A."/>
            <person name="Ahrendt S.R."/>
            <person name="Lipzen A."/>
            <person name="Sullivan W."/>
            <person name="Andreopoulos W.B."/>
            <person name="Clum A."/>
            <person name="Lindquist E."/>
            <person name="Daum C."/>
            <person name="Ramamoorthy G.K."/>
            <person name="Gryganskyi A."/>
            <person name="Culley D."/>
            <person name="Magnuson J.K."/>
            <person name="James T.Y."/>
            <person name="O'Malley M.A."/>
            <person name="Stajich J.E."/>
            <person name="Spatafora J.W."/>
            <person name="Visel A."/>
            <person name="Grigoriev I.V."/>
        </authorList>
    </citation>
    <scope>NUCLEOTIDE SEQUENCE [LARGE SCALE GENOMIC DNA]</scope>
    <source>
        <strain evidence="13 14">NRRL 2496</strain>
    </source>
</reference>
<dbReference type="Pfam" id="PF00899">
    <property type="entry name" value="ThiF"/>
    <property type="match status" value="1"/>
</dbReference>
<sequence>MSRLLVTELPHQHFYDAAQDEPKAVGWERNAQGKLAPRMADLGPLMDPTRLADTSVDLNLKLMRWRVLPDLDLEKIKRQKCLLLGAGTLGCYVARVLAGWGVRHITFVDNGRVSFSNPVRQPLYQFDDCLEGGAPKAETAAKQLKAVQPTIHATGHDLSIPMPGHNFSSSLRQDLDRLSSLISEHDSVFLLTDSRESRWLPTLLAREENKIVINAALGFDTYVVMRHGPALGCYFCNDIVAPTDSLTDRTLDQQCTVTRPGLAAMAGALAVELLVSVLQHPDGIHAAPNDEGLLGKVPHQIRGFLGQFNNMLIVGQPYDCCTACSDKVRRAYRQDRQAFVQRVLQEPAYLEEVSGIAQLKAESDLLDEDAWGGDEDDF</sequence>
<dbReference type="InterPro" id="IPR032197">
    <property type="entry name" value="Atg7_N"/>
</dbReference>
<evidence type="ECO:0000256" key="5">
    <source>
        <dbReference type="ARBA" id="ARBA00022448"/>
    </source>
</evidence>
<evidence type="ECO:0000256" key="8">
    <source>
        <dbReference type="ARBA" id="ARBA00029897"/>
    </source>
</evidence>
<comment type="subcellular location">
    <subcellularLocation>
        <location evidence="1">Preautophagosomal structure</location>
    </subcellularLocation>
</comment>
<dbReference type="InterPro" id="IPR000594">
    <property type="entry name" value="ThiF_NAD_FAD-bd"/>
</dbReference>
<gene>
    <name evidence="13" type="ORF">BCR43DRAFT_486856</name>
</gene>
<dbReference type="PANTHER" id="PTHR10953:SF3">
    <property type="entry name" value="UBIQUITIN-LIKE MODIFIER-ACTIVATING ENZYME ATG7"/>
    <property type="match status" value="1"/>
</dbReference>
<dbReference type="GO" id="GO:0000045">
    <property type="term" value="P:autophagosome assembly"/>
    <property type="evidence" value="ECO:0007669"/>
    <property type="project" value="TreeGrafter"/>
</dbReference>
<dbReference type="FunCoup" id="A0A1X2HPV6">
    <property type="interactions" value="418"/>
</dbReference>
<dbReference type="GO" id="GO:0006995">
    <property type="term" value="P:cellular response to nitrogen starvation"/>
    <property type="evidence" value="ECO:0007669"/>
    <property type="project" value="TreeGrafter"/>
</dbReference>
<dbReference type="GO" id="GO:0019779">
    <property type="term" value="F:Atg8 activating enzyme activity"/>
    <property type="evidence" value="ECO:0007669"/>
    <property type="project" value="EnsemblFungi"/>
</dbReference>
<evidence type="ECO:0000256" key="3">
    <source>
        <dbReference type="ARBA" id="ARBA00017647"/>
    </source>
</evidence>
<dbReference type="FunFam" id="3.40.50.720:FF:000243">
    <property type="entry name" value="Ubiquitin-like modifier-activating enzyme ATG7"/>
    <property type="match status" value="1"/>
</dbReference>
<dbReference type="OMA" id="VICFREY"/>
<keyword evidence="6" id="KW-0653">Protein transport</keyword>
<dbReference type="InParanoid" id="A0A1X2HPV6"/>
<evidence type="ECO:0000256" key="2">
    <source>
        <dbReference type="ARBA" id="ARBA00010931"/>
    </source>
</evidence>
<dbReference type="EMBL" id="MCGN01000002">
    <property type="protein sequence ID" value="ORZ01388.1"/>
    <property type="molecule type" value="Genomic_DNA"/>
</dbReference>
<evidence type="ECO:0000313" key="13">
    <source>
        <dbReference type="EMBL" id="ORZ01388.1"/>
    </source>
</evidence>
<proteinExistence type="inferred from homology"/>
<dbReference type="GO" id="GO:0019778">
    <property type="term" value="F:Atg12 activating enzyme activity"/>
    <property type="evidence" value="ECO:0007669"/>
    <property type="project" value="EnsemblFungi"/>
</dbReference>
<dbReference type="GO" id="GO:0042802">
    <property type="term" value="F:identical protein binding"/>
    <property type="evidence" value="ECO:0007669"/>
    <property type="project" value="EnsemblFungi"/>
</dbReference>
<accession>A0A1X2HPV6</accession>
<keyword evidence="14" id="KW-1185">Reference proteome</keyword>
<keyword evidence="7" id="KW-0072">Autophagy</keyword>
<dbReference type="InterPro" id="IPR045886">
    <property type="entry name" value="ThiF/MoeB/HesA"/>
</dbReference>
<evidence type="ECO:0000259" key="11">
    <source>
        <dbReference type="Pfam" id="PF00899"/>
    </source>
</evidence>
<protein>
    <recommendedName>
        <fullName evidence="3">Ubiquitin-like modifier-activating enzyme ATG7</fullName>
    </recommendedName>
    <alternativeName>
        <fullName evidence="8 10">ATG12-activating enzyme E1 ATG7</fullName>
    </alternativeName>
    <alternativeName>
        <fullName evidence="9">Autophagy-related protein 7</fullName>
    </alternativeName>
    <alternativeName>
        <fullName evidence="4">Ubiquitin-like modifier-activating enzyme atg7</fullName>
    </alternativeName>
</protein>
<evidence type="ECO:0000313" key="14">
    <source>
        <dbReference type="Proteomes" id="UP000242180"/>
    </source>
</evidence>
<feature type="domain" description="THIF-type NAD/FAD binding fold" evidence="11">
    <location>
        <begin position="63"/>
        <end position="281"/>
    </location>
</feature>
<dbReference type="GO" id="GO:0005829">
    <property type="term" value="C:cytosol"/>
    <property type="evidence" value="ECO:0007669"/>
    <property type="project" value="EnsemblFungi"/>
</dbReference>
<comment type="similarity">
    <text evidence="2">Belongs to the ATG7 family.</text>
</comment>
<dbReference type="Pfam" id="PF16420">
    <property type="entry name" value="ATG7_N"/>
    <property type="match status" value="1"/>
</dbReference>
<evidence type="ECO:0000256" key="1">
    <source>
        <dbReference type="ARBA" id="ARBA00004329"/>
    </source>
</evidence>
<dbReference type="InterPro" id="IPR035985">
    <property type="entry name" value="Ubiquitin-activating_enz"/>
</dbReference>
<dbReference type="AlphaFoldDB" id="A0A1X2HPV6"/>
<evidence type="ECO:0000256" key="9">
    <source>
        <dbReference type="ARBA" id="ARBA00030242"/>
    </source>
</evidence>
<evidence type="ECO:0000256" key="4">
    <source>
        <dbReference type="ARBA" id="ARBA00018730"/>
    </source>
</evidence>
<evidence type="ECO:0000256" key="7">
    <source>
        <dbReference type="ARBA" id="ARBA00023006"/>
    </source>
</evidence>
<evidence type="ECO:0000259" key="12">
    <source>
        <dbReference type="Pfam" id="PF16420"/>
    </source>
</evidence>
<dbReference type="OrthoDB" id="338614at2759"/>
<evidence type="ECO:0000256" key="6">
    <source>
        <dbReference type="ARBA" id="ARBA00022927"/>
    </source>
</evidence>
<comment type="caution">
    <text evidence="13">The sequence shown here is derived from an EMBL/GenBank/DDBJ whole genome shotgun (WGS) entry which is preliminary data.</text>
</comment>
<organism evidence="13 14">
    <name type="scientific">Syncephalastrum racemosum</name>
    <name type="common">Filamentous fungus</name>
    <dbReference type="NCBI Taxonomy" id="13706"/>
    <lineage>
        <taxon>Eukaryota</taxon>
        <taxon>Fungi</taxon>
        <taxon>Fungi incertae sedis</taxon>
        <taxon>Mucoromycota</taxon>
        <taxon>Mucoromycotina</taxon>
        <taxon>Mucoromycetes</taxon>
        <taxon>Mucorales</taxon>
        <taxon>Syncephalastraceae</taxon>
        <taxon>Syncephalastrum</taxon>
    </lineage>
</organism>
<dbReference type="Proteomes" id="UP000242180">
    <property type="component" value="Unassembled WGS sequence"/>
</dbReference>
<dbReference type="SUPFAM" id="SSF69572">
    <property type="entry name" value="Activating enzymes of the ubiquitin-like proteins"/>
    <property type="match status" value="1"/>
</dbReference>
<evidence type="ECO:0000256" key="10">
    <source>
        <dbReference type="ARBA" id="ARBA00032823"/>
    </source>
</evidence>